<keyword evidence="3" id="KW-1185">Reference proteome</keyword>
<protein>
    <submittedName>
        <fullName evidence="2">Uncharacterized protein</fullName>
    </submittedName>
</protein>
<keyword evidence="1" id="KW-0812">Transmembrane</keyword>
<evidence type="ECO:0000313" key="2">
    <source>
        <dbReference type="EMBL" id="KAJ7075412.1"/>
    </source>
</evidence>
<dbReference type="AlphaFoldDB" id="A0AAD6TQC8"/>
<feature type="transmembrane region" description="Helical" evidence="1">
    <location>
        <begin position="68"/>
        <end position="90"/>
    </location>
</feature>
<organism evidence="2 3">
    <name type="scientific">Mycena belliarum</name>
    <dbReference type="NCBI Taxonomy" id="1033014"/>
    <lineage>
        <taxon>Eukaryota</taxon>
        <taxon>Fungi</taxon>
        <taxon>Dikarya</taxon>
        <taxon>Basidiomycota</taxon>
        <taxon>Agaricomycotina</taxon>
        <taxon>Agaricomycetes</taxon>
        <taxon>Agaricomycetidae</taxon>
        <taxon>Agaricales</taxon>
        <taxon>Marasmiineae</taxon>
        <taxon>Mycenaceae</taxon>
        <taxon>Mycena</taxon>
    </lineage>
</organism>
<keyword evidence="1" id="KW-1133">Transmembrane helix</keyword>
<evidence type="ECO:0000313" key="3">
    <source>
        <dbReference type="Proteomes" id="UP001222325"/>
    </source>
</evidence>
<name>A0AAD6TQC8_9AGAR</name>
<accession>A0AAD6TQC8</accession>
<sequence>MQMPKPKKTPWTTPASCAESTGTSSPWAHLNLSVSTNVLISAAFSVGNIIGPQLFKPKDAPRFIPAKIIALVTALVVACIAAALRIYYGWQNKIRDATEQRAREAGELKDVANIEWLDCTWCTIGVRPKMRDPPLGQDRS</sequence>
<evidence type="ECO:0000256" key="1">
    <source>
        <dbReference type="SAM" id="Phobius"/>
    </source>
</evidence>
<keyword evidence="1" id="KW-0472">Membrane</keyword>
<dbReference type="Proteomes" id="UP001222325">
    <property type="component" value="Unassembled WGS sequence"/>
</dbReference>
<gene>
    <name evidence="2" type="ORF">B0H15DRAFT_806205</name>
</gene>
<proteinExistence type="predicted"/>
<reference evidence="2" key="1">
    <citation type="submission" date="2023-03" db="EMBL/GenBank/DDBJ databases">
        <title>Massive genome expansion in bonnet fungi (Mycena s.s.) driven by repeated elements and novel gene families across ecological guilds.</title>
        <authorList>
            <consortium name="Lawrence Berkeley National Laboratory"/>
            <person name="Harder C.B."/>
            <person name="Miyauchi S."/>
            <person name="Viragh M."/>
            <person name="Kuo A."/>
            <person name="Thoen E."/>
            <person name="Andreopoulos B."/>
            <person name="Lu D."/>
            <person name="Skrede I."/>
            <person name="Drula E."/>
            <person name="Henrissat B."/>
            <person name="Morin E."/>
            <person name="Kohler A."/>
            <person name="Barry K."/>
            <person name="LaButti K."/>
            <person name="Morin E."/>
            <person name="Salamov A."/>
            <person name="Lipzen A."/>
            <person name="Mereny Z."/>
            <person name="Hegedus B."/>
            <person name="Baldrian P."/>
            <person name="Stursova M."/>
            <person name="Weitz H."/>
            <person name="Taylor A."/>
            <person name="Grigoriev I.V."/>
            <person name="Nagy L.G."/>
            <person name="Martin F."/>
            <person name="Kauserud H."/>
        </authorList>
    </citation>
    <scope>NUCLEOTIDE SEQUENCE</scope>
    <source>
        <strain evidence="2">CBHHK173m</strain>
    </source>
</reference>
<comment type="caution">
    <text evidence="2">The sequence shown here is derived from an EMBL/GenBank/DDBJ whole genome shotgun (WGS) entry which is preliminary data.</text>
</comment>
<dbReference type="EMBL" id="JARJCN010000096">
    <property type="protein sequence ID" value="KAJ7075412.1"/>
    <property type="molecule type" value="Genomic_DNA"/>
</dbReference>